<dbReference type="EMBL" id="JAFIQS010000008">
    <property type="protein sequence ID" value="KAG5166721.1"/>
    <property type="molecule type" value="Genomic_DNA"/>
</dbReference>
<feature type="region of interest" description="Disordered" evidence="1">
    <location>
        <begin position="268"/>
        <end position="287"/>
    </location>
</feature>
<name>A0A8H7XSG4_PSICU</name>
<feature type="compositionally biased region" description="Polar residues" evidence="1">
    <location>
        <begin position="1"/>
        <end position="17"/>
    </location>
</feature>
<proteinExistence type="predicted"/>
<gene>
    <name evidence="2" type="ORF">JR316_008811</name>
</gene>
<feature type="region of interest" description="Disordered" evidence="1">
    <location>
        <begin position="1"/>
        <end position="22"/>
    </location>
</feature>
<sequence length="287" mass="30909">MEHQPLTVQTKTTSTKSAEGEATPGTALAAAAAFPFPLSPMHSLSPSSYSFSGPSSASVVAPLSPVDGHPPSYDNALLSGVPLAYSFSLLGTSASAMLLIPTHTHAQALYHISIGHDPFIPTHLVTSVVKGSSEQGLYVGGFKTAISSPNHPQQPVYINGGEYRLTDIFQKKKIKQGSQRFHWGNKQVFNMQWTCPDWPSAGRFTCHDPADDNRIFAEFSVSATLTTSSPRAEPQLIVMPIGHTLLDDIVISVLLLERQRLTAALDPLSEVQSGKRKAPSPHRIMES</sequence>
<evidence type="ECO:0000313" key="2">
    <source>
        <dbReference type="EMBL" id="KAG5166721.1"/>
    </source>
</evidence>
<accession>A0A8H7XSG4</accession>
<evidence type="ECO:0000256" key="1">
    <source>
        <dbReference type="SAM" id="MobiDB-lite"/>
    </source>
</evidence>
<reference evidence="2" key="1">
    <citation type="submission" date="2021-02" db="EMBL/GenBank/DDBJ databases">
        <title>Psilocybe cubensis genome.</title>
        <authorList>
            <person name="Mckernan K.J."/>
            <person name="Crawford S."/>
            <person name="Trippe A."/>
            <person name="Kane L.T."/>
            <person name="Mclaughlin S."/>
        </authorList>
    </citation>
    <scope>NUCLEOTIDE SEQUENCE [LARGE SCALE GENOMIC DNA]</scope>
    <source>
        <strain evidence="2">MGC-MH-2018</strain>
    </source>
</reference>
<organism evidence="2">
    <name type="scientific">Psilocybe cubensis</name>
    <name type="common">Psychedelic mushroom</name>
    <name type="synonym">Stropharia cubensis</name>
    <dbReference type="NCBI Taxonomy" id="181762"/>
    <lineage>
        <taxon>Eukaryota</taxon>
        <taxon>Fungi</taxon>
        <taxon>Dikarya</taxon>
        <taxon>Basidiomycota</taxon>
        <taxon>Agaricomycotina</taxon>
        <taxon>Agaricomycetes</taxon>
        <taxon>Agaricomycetidae</taxon>
        <taxon>Agaricales</taxon>
        <taxon>Agaricineae</taxon>
        <taxon>Strophariaceae</taxon>
        <taxon>Psilocybe</taxon>
    </lineage>
</organism>
<comment type="caution">
    <text evidence="2">The sequence shown here is derived from an EMBL/GenBank/DDBJ whole genome shotgun (WGS) entry which is preliminary data.</text>
</comment>
<dbReference type="AlphaFoldDB" id="A0A8H7XSG4"/>
<protein>
    <submittedName>
        <fullName evidence="2">Uncharacterized protein</fullName>
    </submittedName>
</protein>